<dbReference type="AlphaFoldDB" id="A0A2T4AQG7"/>
<keyword evidence="3" id="KW-1185">Reference proteome</keyword>
<evidence type="ECO:0008006" key="4">
    <source>
        <dbReference type="Google" id="ProtNLM"/>
    </source>
</evidence>
<evidence type="ECO:0000256" key="1">
    <source>
        <dbReference type="SAM" id="SignalP"/>
    </source>
</evidence>
<feature type="chain" id="PRO_5015456246" description="Secreted protein" evidence="1">
    <location>
        <begin position="25"/>
        <end position="87"/>
    </location>
</feature>
<proteinExistence type="predicted"/>
<gene>
    <name evidence="2" type="ORF">M431DRAFT_504228</name>
</gene>
<name>A0A2T4AQG7_TRIHA</name>
<sequence>MSVCPSPLVRNASCLLFFLCSRLASYWTSTLLFCDSTRTYISERDMQCTYNKQVPSRTARFFFFLVTPLFAVPIPFSSSNHGIHHGE</sequence>
<organism evidence="2 3">
    <name type="scientific">Trichoderma harzianum CBS 226.95</name>
    <dbReference type="NCBI Taxonomy" id="983964"/>
    <lineage>
        <taxon>Eukaryota</taxon>
        <taxon>Fungi</taxon>
        <taxon>Dikarya</taxon>
        <taxon>Ascomycota</taxon>
        <taxon>Pezizomycotina</taxon>
        <taxon>Sordariomycetes</taxon>
        <taxon>Hypocreomycetidae</taxon>
        <taxon>Hypocreales</taxon>
        <taxon>Hypocreaceae</taxon>
        <taxon>Trichoderma</taxon>
    </lineage>
</organism>
<evidence type="ECO:0000313" key="2">
    <source>
        <dbReference type="EMBL" id="PTB59311.1"/>
    </source>
</evidence>
<accession>A0A2T4AQG7</accession>
<reference evidence="2 3" key="1">
    <citation type="submission" date="2016-07" db="EMBL/GenBank/DDBJ databases">
        <title>Multiple horizontal gene transfer events from other fungi enriched the ability of initially mycotrophic Trichoderma (Ascomycota) to feed on dead plant biomass.</title>
        <authorList>
            <consortium name="DOE Joint Genome Institute"/>
            <person name="Aerts A."/>
            <person name="Atanasova L."/>
            <person name="Chenthamara K."/>
            <person name="Zhang J."/>
            <person name="Grujic M."/>
            <person name="Henrissat B."/>
            <person name="Kuo A."/>
            <person name="Salamov A."/>
            <person name="Lipzen A."/>
            <person name="Labutti K."/>
            <person name="Barry K."/>
            <person name="Miao Y."/>
            <person name="Rahimi M.J."/>
            <person name="Shen Q."/>
            <person name="Grigoriev I.V."/>
            <person name="Kubicek C.P."/>
            <person name="Druzhinina I.S."/>
        </authorList>
    </citation>
    <scope>NUCLEOTIDE SEQUENCE [LARGE SCALE GENOMIC DNA]</scope>
    <source>
        <strain evidence="2 3">CBS 226.95</strain>
    </source>
</reference>
<dbReference type="EMBL" id="KZ679676">
    <property type="protein sequence ID" value="PTB59311.1"/>
    <property type="molecule type" value="Genomic_DNA"/>
</dbReference>
<protein>
    <recommendedName>
        <fullName evidence="4">Secreted protein</fullName>
    </recommendedName>
</protein>
<dbReference type="RefSeq" id="XP_024778988.1">
    <property type="nucleotide sequence ID" value="XM_024918437.1"/>
</dbReference>
<keyword evidence="1" id="KW-0732">Signal</keyword>
<evidence type="ECO:0000313" key="3">
    <source>
        <dbReference type="Proteomes" id="UP000241690"/>
    </source>
</evidence>
<dbReference type="Proteomes" id="UP000241690">
    <property type="component" value="Unassembled WGS sequence"/>
</dbReference>
<feature type="signal peptide" evidence="1">
    <location>
        <begin position="1"/>
        <end position="24"/>
    </location>
</feature>
<dbReference type="GeneID" id="36627006"/>